<gene>
    <name evidence="1" type="ORF">HHE01_06260</name>
</gene>
<dbReference type="AlphaFoldDB" id="A0A0K2YCX2"/>
<organism evidence="1 2">
    <name type="scientific">Helicobacter heilmannii</name>
    <dbReference type="NCBI Taxonomy" id="35817"/>
    <lineage>
        <taxon>Bacteria</taxon>
        <taxon>Pseudomonadati</taxon>
        <taxon>Campylobacterota</taxon>
        <taxon>Epsilonproteobacteria</taxon>
        <taxon>Campylobacterales</taxon>
        <taxon>Helicobacteraceae</taxon>
        <taxon>Helicobacter</taxon>
    </lineage>
</organism>
<name>A0A0K2YCX2_HELHE</name>
<evidence type="ECO:0000313" key="1">
    <source>
        <dbReference type="EMBL" id="CRI34825.1"/>
    </source>
</evidence>
<sequence>MQRTITIAKEQIKQSARLFVCAFRDRLVYSCGLLLATQSKINYKSH</sequence>
<proteinExistence type="predicted"/>
<protein>
    <submittedName>
        <fullName evidence="1">Uncharacterized protein</fullName>
    </submittedName>
</protein>
<dbReference type="Proteomes" id="UP000046090">
    <property type="component" value="Unassembled WGS sequence"/>
</dbReference>
<evidence type="ECO:0000313" key="2">
    <source>
        <dbReference type="Proteomes" id="UP000046090"/>
    </source>
</evidence>
<accession>A0A0K2YCX2</accession>
<keyword evidence="2" id="KW-1185">Reference proteome</keyword>
<reference evidence="2" key="1">
    <citation type="submission" date="2014-12" db="EMBL/GenBank/DDBJ databases">
        <authorList>
            <person name="Smet A."/>
        </authorList>
    </citation>
    <scope>NUCLEOTIDE SEQUENCE [LARGE SCALE GENOMIC DNA]</scope>
</reference>
<dbReference type="EMBL" id="CDMK01000002">
    <property type="protein sequence ID" value="CRI34825.1"/>
    <property type="molecule type" value="Genomic_DNA"/>
</dbReference>